<organism evidence="1 2">
    <name type="scientific">Racocetra fulgida</name>
    <dbReference type="NCBI Taxonomy" id="60492"/>
    <lineage>
        <taxon>Eukaryota</taxon>
        <taxon>Fungi</taxon>
        <taxon>Fungi incertae sedis</taxon>
        <taxon>Mucoromycota</taxon>
        <taxon>Glomeromycotina</taxon>
        <taxon>Glomeromycetes</taxon>
        <taxon>Diversisporales</taxon>
        <taxon>Gigasporaceae</taxon>
        <taxon>Racocetra</taxon>
    </lineage>
</organism>
<comment type="caution">
    <text evidence="1">The sequence shown here is derived from an EMBL/GenBank/DDBJ whole genome shotgun (WGS) entry which is preliminary data.</text>
</comment>
<proteinExistence type="predicted"/>
<evidence type="ECO:0000313" key="2">
    <source>
        <dbReference type="Proteomes" id="UP000789396"/>
    </source>
</evidence>
<accession>A0A9N8W167</accession>
<dbReference type="EMBL" id="CAJVPZ010000594">
    <property type="protein sequence ID" value="CAG8470453.1"/>
    <property type="molecule type" value="Genomic_DNA"/>
</dbReference>
<dbReference type="Proteomes" id="UP000789396">
    <property type="component" value="Unassembled WGS sequence"/>
</dbReference>
<gene>
    <name evidence="1" type="ORF">RFULGI_LOCUS1095</name>
</gene>
<sequence>MLKKIYKFPYLFQQLLVKKVCAVMRKLEKEKYASANGNVKRTETFVRCLKPL</sequence>
<evidence type="ECO:0000313" key="1">
    <source>
        <dbReference type="EMBL" id="CAG8470453.1"/>
    </source>
</evidence>
<keyword evidence="2" id="KW-1185">Reference proteome</keyword>
<name>A0A9N8W167_9GLOM</name>
<reference evidence="1" key="1">
    <citation type="submission" date="2021-06" db="EMBL/GenBank/DDBJ databases">
        <authorList>
            <person name="Kallberg Y."/>
            <person name="Tangrot J."/>
            <person name="Rosling A."/>
        </authorList>
    </citation>
    <scope>NUCLEOTIDE SEQUENCE</scope>
    <source>
        <strain evidence="1">IN212</strain>
    </source>
</reference>
<protein>
    <submittedName>
        <fullName evidence="1">11775_t:CDS:1</fullName>
    </submittedName>
</protein>
<dbReference type="AlphaFoldDB" id="A0A9N8W167"/>